<feature type="compositionally biased region" description="Basic and acidic residues" evidence="1">
    <location>
        <begin position="204"/>
        <end position="229"/>
    </location>
</feature>
<organism evidence="3 4">
    <name type="scientific">Purpureocillium lilacinum</name>
    <name type="common">Paecilomyces lilacinus</name>
    <dbReference type="NCBI Taxonomy" id="33203"/>
    <lineage>
        <taxon>Eukaryota</taxon>
        <taxon>Fungi</taxon>
        <taxon>Dikarya</taxon>
        <taxon>Ascomycota</taxon>
        <taxon>Pezizomycotina</taxon>
        <taxon>Sordariomycetes</taxon>
        <taxon>Hypocreomycetidae</taxon>
        <taxon>Hypocreales</taxon>
        <taxon>Ophiocordycipitaceae</taxon>
        <taxon>Purpureocillium</taxon>
    </lineage>
</organism>
<evidence type="ECO:0000256" key="2">
    <source>
        <dbReference type="SAM" id="SignalP"/>
    </source>
</evidence>
<sequence length="229" mass="24382">MRTFCKIVPMAFWLGLVAVLLLATPSSAAPVHLVGPRSPTPGNSMSATSGGAGGRSGSSQGSRLGSSSPRPGRLYNPSLSPNGNPRSGWPSPRPLPGGGGQRPGGNGAQWDRVRELDAFGFPKRVEGVSRKVPGVSGDSGSGWAHKTASATGKDKGKMSDKERAEQERIQREMERRERAMMEGLFNTMSRVEESLARTAARGGIPERRLPGLRREARELPDDQASRVAE</sequence>
<keyword evidence="2" id="KW-0732">Signal</keyword>
<dbReference type="EMBL" id="LSBI01000007">
    <property type="protein sequence ID" value="OAQ85224.1"/>
    <property type="molecule type" value="Genomic_DNA"/>
</dbReference>
<protein>
    <recommendedName>
        <fullName evidence="5">Secreted protein</fullName>
    </recommendedName>
</protein>
<reference evidence="3 4" key="1">
    <citation type="submission" date="2016-02" db="EMBL/GenBank/DDBJ databases">
        <title>Biosynthesis of antibiotic leucinostatins and their inhibition on Phytophthora in bio-control Purpureocillium lilacinum.</title>
        <authorList>
            <person name="Wang G."/>
            <person name="Liu Z."/>
            <person name="Lin R."/>
            <person name="Li E."/>
            <person name="Mao Z."/>
            <person name="Ling J."/>
            <person name="Yin W."/>
            <person name="Xie B."/>
        </authorList>
    </citation>
    <scope>NUCLEOTIDE SEQUENCE [LARGE SCALE GENOMIC DNA]</scope>
    <source>
        <strain evidence="3">PLFJ-1</strain>
    </source>
</reference>
<comment type="caution">
    <text evidence="3">The sequence shown here is derived from an EMBL/GenBank/DDBJ whole genome shotgun (WGS) entry which is preliminary data.</text>
</comment>
<evidence type="ECO:0008006" key="5">
    <source>
        <dbReference type="Google" id="ProtNLM"/>
    </source>
</evidence>
<evidence type="ECO:0000313" key="4">
    <source>
        <dbReference type="Proteomes" id="UP000078340"/>
    </source>
</evidence>
<feature type="chain" id="PRO_5008103242" description="Secreted protein" evidence="2">
    <location>
        <begin position="29"/>
        <end position="229"/>
    </location>
</feature>
<evidence type="ECO:0000313" key="3">
    <source>
        <dbReference type="EMBL" id="OAQ85224.1"/>
    </source>
</evidence>
<proteinExistence type="predicted"/>
<name>A0A179H4X0_PURLI</name>
<dbReference type="KEGG" id="plj:28889736"/>
<feature type="compositionally biased region" description="Low complexity" evidence="1">
    <location>
        <begin position="57"/>
        <end position="73"/>
    </location>
</feature>
<dbReference type="Proteomes" id="UP000078340">
    <property type="component" value="Unassembled WGS sequence"/>
</dbReference>
<dbReference type="GeneID" id="28889736"/>
<dbReference type="AlphaFoldDB" id="A0A179H4X0"/>
<feature type="compositionally biased region" description="Basic and acidic residues" evidence="1">
    <location>
        <begin position="152"/>
        <end position="170"/>
    </location>
</feature>
<feature type="signal peptide" evidence="2">
    <location>
        <begin position="1"/>
        <end position="28"/>
    </location>
</feature>
<feature type="region of interest" description="Disordered" evidence="1">
    <location>
        <begin position="196"/>
        <end position="229"/>
    </location>
</feature>
<feature type="region of interest" description="Disordered" evidence="1">
    <location>
        <begin position="33"/>
        <end position="109"/>
    </location>
</feature>
<feature type="region of interest" description="Disordered" evidence="1">
    <location>
        <begin position="129"/>
        <end position="170"/>
    </location>
</feature>
<gene>
    <name evidence="3" type="ORF">VFPFJ_07613</name>
</gene>
<accession>A0A179H4X0</accession>
<evidence type="ECO:0000256" key="1">
    <source>
        <dbReference type="SAM" id="MobiDB-lite"/>
    </source>
</evidence>
<feature type="compositionally biased region" description="Gly residues" evidence="1">
    <location>
        <begin position="96"/>
        <end position="107"/>
    </location>
</feature>